<evidence type="ECO:0000256" key="3">
    <source>
        <dbReference type="PIRSR" id="PIRSR001359-3"/>
    </source>
</evidence>
<organism evidence="4 5">
    <name type="scientific">Anaerofustis stercorihominis</name>
    <dbReference type="NCBI Taxonomy" id="214853"/>
    <lineage>
        <taxon>Bacteria</taxon>
        <taxon>Bacillati</taxon>
        <taxon>Bacillota</taxon>
        <taxon>Clostridia</taxon>
        <taxon>Eubacteriales</taxon>
        <taxon>Eubacteriaceae</taxon>
        <taxon>Anaerofustis</taxon>
    </lineage>
</organism>
<feature type="binding site" evidence="2">
    <location>
        <begin position="209"/>
        <end position="211"/>
    </location>
    <ligand>
        <name>dihydroxyacetone phosphate</name>
        <dbReference type="ChEBI" id="CHEBI:57642"/>
    </ligand>
</feature>
<dbReference type="PANTHER" id="PTHR30304:SF0">
    <property type="entry name" value="D-TAGATOSE-1,6-BISPHOSPHATE ALDOLASE SUBUNIT GATY-RELATED"/>
    <property type="match status" value="1"/>
</dbReference>
<dbReference type="Gene3D" id="3.20.20.70">
    <property type="entry name" value="Aldolase class I"/>
    <property type="match status" value="1"/>
</dbReference>
<evidence type="ECO:0000313" key="5">
    <source>
        <dbReference type="Proteomes" id="UP000261212"/>
    </source>
</evidence>
<feature type="binding site" evidence="3">
    <location>
        <position position="208"/>
    </location>
    <ligand>
        <name>Zn(2+)</name>
        <dbReference type="ChEBI" id="CHEBI:29105"/>
        <label>1</label>
        <note>catalytic</note>
    </ligand>
</feature>
<sequence>MPLVTSKEILLKAKSENYAVPAFNFENMEMAKGIIEACEEAKSPVIMQTTTSTLNYIPPEIAASIVKYYAKDTSIPIVLHLDHGASFELSKRCIKAGYTSVMIDGSKMDFENNINVSKEVVDYAFEYDIPVECELGRVGGKEDENEVFDKDAVFTSPIKAKEFVENTGCSSLAVAIGTAHGPYKEEPKLDFERLKEIAKLVDVPLVLHGTSGINDEDVKKAISLGICKVNYATDLRMSFTNGVRMRLENRNIYDPKEYNTKGIKTMKDKVKRLIGVCGSENKA</sequence>
<protein>
    <submittedName>
        <fullName evidence="4">Class II fructose-bisphosphate aldolase</fullName>
    </submittedName>
</protein>
<dbReference type="AlphaFoldDB" id="A0A3E3DZ91"/>
<feature type="binding site" evidence="2">
    <location>
        <position position="181"/>
    </location>
    <ligand>
        <name>dihydroxyacetone phosphate</name>
        <dbReference type="ChEBI" id="CHEBI:57642"/>
    </ligand>
</feature>
<dbReference type="InterPro" id="IPR013785">
    <property type="entry name" value="Aldolase_TIM"/>
</dbReference>
<keyword evidence="3" id="KW-0479">Metal-binding</keyword>
<dbReference type="Pfam" id="PF01116">
    <property type="entry name" value="F_bP_aldolase"/>
    <property type="match status" value="1"/>
</dbReference>
<feature type="active site" description="Proton donor" evidence="1">
    <location>
        <position position="82"/>
    </location>
</feature>
<keyword evidence="3" id="KW-0862">Zinc</keyword>
<feature type="binding site" evidence="2">
    <location>
        <begin position="230"/>
        <end position="233"/>
    </location>
    <ligand>
        <name>dihydroxyacetone phosphate</name>
        <dbReference type="ChEBI" id="CHEBI:57642"/>
    </ligand>
</feature>
<dbReference type="Proteomes" id="UP000261212">
    <property type="component" value="Unassembled WGS sequence"/>
</dbReference>
<dbReference type="GO" id="GO:0016832">
    <property type="term" value="F:aldehyde-lyase activity"/>
    <property type="evidence" value="ECO:0007669"/>
    <property type="project" value="InterPro"/>
</dbReference>
<accession>A0A3E3DZ91</accession>
<feature type="binding site" evidence="3">
    <location>
        <position position="83"/>
    </location>
    <ligand>
        <name>Zn(2+)</name>
        <dbReference type="ChEBI" id="CHEBI:29105"/>
        <label>1</label>
        <note>catalytic</note>
    </ligand>
</feature>
<dbReference type="PROSITE" id="PS00602">
    <property type="entry name" value="ALDOLASE_CLASS_II_1"/>
    <property type="match status" value="1"/>
</dbReference>
<dbReference type="InterPro" id="IPR050246">
    <property type="entry name" value="Class_II_FBP_aldolase"/>
</dbReference>
<dbReference type="NCBIfam" id="TIGR00167">
    <property type="entry name" value="cbbA"/>
    <property type="match status" value="1"/>
</dbReference>
<comment type="cofactor">
    <cofactor evidence="3">
        <name>Zn(2+)</name>
        <dbReference type="ChEBI" id="CHEBI:29105"/>
    </cofactor>
    <text evidence="3">Binds 2 Zn(2+) ions per subunit. One is catalytic and the other provides a structural contribution.</text>
</comment>
<name>A0A3E3DZ91_9FIRM</name>
<feature type="binding site" evidence="3">
    <location>
        <position position="134"/>
    </location>
    <ligand>
        <name>Zn(2+)</name>
        <dbReference type="ChEBI" id="CHEBI:29105"/>
        <label>2</label>
    </ligand>
</feature>
<evidence type="ECO:0000256" key="1">
    <source>
        <dbReference type="PIRSR" id="PIRSR001359-1"/>
    </source>
</evidence>
<feature type="binding site" evidence="3">
    <location>
        <position position="104"/>
    </location>
    <ligand>
        <name>Zn(2+)</name>
        <dbReference type="ChEBI" id="CHEBI:29105"/>
        <label>2</label>
    </ligand>
</feature>
<reference evidence="4 5" key="1">
    <citation type="submission" date="2018-08" db="EMBL/GenBank/DDBJ databases">
        <title>A genome reference for cultivated species of the human gut microbiota.</title>
        <authorList>
            <person name="Zou Y."/>
            <person name="Xue W."/>
            <person name="Luo G."/>
        </authorList>
    </citation>
    <scope>NUCLEOTIDE SEQUENCE [LARGE SCALE GENOMIC DNA]</scope>
    <source>
        <strain evidence="4 5">AM25-6</strain>
    </source>
</reference>
<dbReference type="PANTHER" id="PTHR30304">
    <property type="entry name" value="D-TAGATOSE-1,6-BISPHOSPHATE ALDOLASE"/>
    <property type="match status" value="1"/>
</dbReference>
<dbReference type="GO" id="GO:0005975">
    <property type="term" value="P:carbohydrate metabolic process"/>
    <property type="evidence" value="ECO:0007669"/>
    <property type="project" value="InterPro"/>
</dbReference>
<dbReference type="InterPro" id="IPR000771">
    <property type="entry name" value="FBA_II"/>
</dbReference>
<dbReference type="PIRSF" id="PIRSF001359">
    <property type="entry name" value="F_bP_aldolase_II"/>
    <property type="match status" value="1"/>
</dbReference>
<proteinExistence type="predicted"/>
<dbReference type="GO" id="GO:0008270">
    <property type="term" value="F:zinc ion binding"/>
    <property type="evidence" value="ECO:0007669"/>
    <property type="project" value="InterPro"/>
</dbReference>
<evidence type="ECO:0000256" key="2">
    <source>
        <dbReference type="PIRSR" id="PIRSR001359-2"/>
    </source>
</evidence>
<dbReference type="GeneID" id="97999663"/>
<dbReference type="EMBL" id="QUSM01000003">
    <property type="protein sequence ID" value="RGD74396.1"/>
    <property type="molecule type" value="Genomic_DNA"/>
</dbReference>
<feature type="binding site" evidence="3">
    <location>
        <position position="180"/>
    </location>
    <ligand>
        <name>Zn(2+)</name>
        <dbReference type="ChEBI" id="CHEBI:29105"/>
        <label>1</label>
        <note>catalytic</note>
    </ligand>
</feature>
<dbReference type="RefSeq" id="WP_007049225.1">
    <property type="nucleotide sequence ID" value="NZ_CABKNJ010000005.1"/>
</dbReference>
<dbReference type="PROSITE" id="PS00806">
    <property type="entry name" value="ALDOLASE_CLASS_II_2"/>
    <property type="match status" value="1"/>
</dbReference>
<evidence type="ECO:0000313" key="4">
    <source>
        <dbReference type="EMBL" id="RGD74396.1"/>
    </source>
</evidence>
<gene>
    <name evidence="4" type="ORF">DW687_06420</name>
</gene>
<comment type="caution">
    <text evidence="4">The sequence shown here is derived from an EMBL/GenBank/DDBJ whole genome shotgun (WGS) entry which is preliminary data.</text>
</comment>
<dbReference type="CDD" id="cd00947">
    <property type="entry name" value="TBP_aldolase_IIB"/>
    <property type="match status" value="1"/>
</dbReference>
<dbReference type="SUPFAM" id="SSF51569">
    <property type="entry name" value="Aldolase"/>
    <property type="match status" value="1"/>
</dbReference>